<proteinExistence type="predicted"/>
<gene>
    <name evidence="3" type="ORF">DFR60_11317</name>
</gene>
<name>A0A2V3Y0K9_9FIRM</name>
<dbReference type="AlphaFoldDB" id="A0A2V3Y0K9"/>
<dbReference type="InterPro" id="IPR008756">
    <property type="entry name" value="Peptidase_M56"/>
</dbReference>
<protein>
    <submittedName>
        <fullName evidence="3">Beta-lactamase regulating signal transducer with metallopeptidase domain</fullName>
    </submittedName>
</protein>
<reference evidence="3 4" key="1">
    <citation type="submission" date="2018-05" db="EMBL/GenBank/DDBJ databases">
        <title>Genomic Encyclopedia of Type Strains, Phase IV (KMG-IV): sequencing the most valuable type-strain genomes for metagenomic binning, comparative biology and taxonomic classification.</title>
        <authorList>
            <person name="Goeker M."/>
        </authorList>
    </citation>
    <scope>NUCLEOTIDE SEQUENCE [LARGE SCALE GENOMIC DNA]</scope>
    <source>
        <strain evidence="3 4">DSM 24995</strain>
    </source>
</reference>
<dbReference type="InterPro" id="IPR052173">
    <property type="entry name" value="Beta-lactam_resp_regulator"/>
</dbReference>
<dbReference type="RefSeq" id="WP_110324716.1">
    <property type="nucleotide sequence ID" value="NZ_QJKD01000013.1"/>
</dbReference>
<keyword evidence="1" id="KW-1133">Transmembrane helix</keyword>
<dbReference type="PANTHER" id="PTHR34978">
    <property type="entry name" value="POSSIBLE SENSOR-TRANSDUCER PROTEIN BLAR"/>
    <property type="match status" value="1"/>
</dbReference>
<feature type="domain" description="Peptidase M56" evidence="2">
    <location>
        <begin position="16"/>
        <end position="324"/>
    </location>
</feature>
<organism evidence="3 4">
    <name type="scientific">Hungatella effluvii</name>
    <dbReference type="NCBI Taxonomy" id="1096246"/>
    <lineage>
        <taxon>Bacteria</taxon>
        <taxon>Bacillati</taxon>
        <taxon>Bacillota</taxon>
        <taxon>Clostridia</taxon>
        <taxon>Lachnospirales</taxon>
        <taxon>Lachnospiraceae</taxon>
        <taxon>Hungatella</taxon>
    </lineage>
</organism>
<sequence>MGKRRQSQINEMIKLILSLSLSGSILILILFLCKPFFQSKMSKAWQYYIWLAVIARLLLPFAPEHNLVGSLFRNYDYAASQLERKMLPESGFASLQGTDLFPNTFTDDSKAEDEGYSPVNVMKYGLLMLIRNLGLVWMAVALILLIRKITIYQSFIKYVKAGCTQVDDINLLEQFGKEAEDAKINVPVELYTNSLISSPLLLGFFHPCIVLPGTDCSDLDFQYTIRHELTHFKRKDMFYKWLMQTAVCLHWFNPLVYLMARDVNRLCELSCDEAIIRHLNENAMRDYGNTLLGAVRPKGNYKNSLASVTLNESRELLKERLDAIMNYKKQSKVIKVLSFIMTLAICLGGAFTGAYAAAPNPLPGNASGQDTTETEEAVVFHLSSNGHNGITKSDSFEAEDDQILTITIQSDIKGGSVDLFLFSPDNKEQRITMNDSDETKTITLSAGRWAYNCTGFFQSGSITIRGTVPRSHDKGDSPDKTAAEVENNIGTVINLSNGKQDSITRSGSFDAKNDQVLTLTIQSDIKGGSADITLFSPNHEEHRITITDSDVTKTIALSAGRWAYNCTGFFESGDITITGKIE</sequence>
<feature type="transmembrane region" description="Helical" evidence="1">
    <location>
        <begin position="336"/>
        <end position="358"/>
    </location>
</feature>
<dbReference type="PANTHER" id="PTHR34978:SF3">
    <property type="entry name" value="SLR0241 PROTEIN"/>
    <property type="match status" value="1"/>
</dbReference>
<evidence type="ECO:0000259" key="2">
    <source>
        <dbReference type="Pfam" id="PF05569"/>
    </source>
</evidence>
<accession>A0A2V3Y0K9</accession>
<dbReference type="Proteomes" id="UP000248057">
    <property type="component" value="Unassembled WGS sequence"/>
</dbReference>
<dbReference type="CDD" id="cd07341">
    <property type="entry name" value="M56_BlaR1_MecR1_like"/>
    <property type="match status" value="1"/>
</dbReference>
<dbReference type="EMBL" id="QJKD01000013">
    <property type="protein sequence ID" value="PXX49632.1"/>
    <property type="molecule type" value="Genomic_DNA"/>
</dbReference>
<dbReference type="GeneID" id="86063518"/>
<feature type="transmembrane region" description="Helical" evidence="1">
    <location>
        <begin position="124"/>
        <end position="146"/>
    </location>
</feature>
<evidence type="ECO:0000313" key="4">
    <source>
        <dbReference type="Proteomes" id="UP000248057"/>
    </source>
</evidence>
<feature type="transmembrane region" description="Helical" evidence="1">
    <location>
        <begin position="45"/>
        <end position="62"/>
    </location>
</feature>
<evidence type="ECO:0000256" key="1">
    <source>
        <dbReference type="SAM" id="Phobius"/>
    </source>
</evidence>
<keyword evidence="1" id="KW-0472">Membrane</keyword>
<evidence type="ECO:0000313" key="3">
    <source>
        <dbReference type="EMBL" id="PXX49632.1"/>
    </source>
</evidence>
<feature type="transmembrane region" description="Helical" evidence="1">
    <location>
        <begin position="12"/>
        <end position="33"/>
    </location>
</feature>
<keyword evidence="4" id="KW-1185">Reference proteome</keyword>
<comment type="caution">
    <text evidence="3">The sequence shown here is derived from an EMBL/GenBank/DDBJ whole genome shotgun (WGS) entry which is preliminary data.</text>
</comment>
<dbReference type="Pfam" id="PF05569">
    <property type="entry name" value="Peptidase_M56"/>
    <property type="match status" value="1"/>
</dbReference>
<keyword evidence="1" id="KW-0812">Transmembrane</keyword>